<dbReference type="EMBL" id="MN740394">
    <property type="protein sequence ID" value="QHU04256.1"/>
    <property type="molecule type" value="Genomic_DNA"/>
</dbReference>
<name>A0A6C0JHK0_9ZZZZ</name>
<organism evidence="1">
    <name type="scientific">viral metagenome</name>
    <dbReference type="NCBI Taxonomy" id="1070528"/>
    <lineage>
        <taxon>unclassified sequences</taxon>
        <taxon>metagenomes</taxon>
        <taxon>organismal metagenomes</taxon>
    </lineage>
</organism>
<proteinExistence type="predicted"/>
<evidence type="ECO:0000313" key="1">
    <source>
        <dbReference type="EMBL" id="QHU04256.1"/>
    </source>
</evidence>
<protein>
    <submittedName>
        <fullName evidence="1">Uncharacterized protein</fullName>
    </submittedName>
</protein>
<accession>A0A6C0JHK0</accession>
<sequence>MYRMVKKKKKETFKTFRNLEKSKFKTIKTTLKTVLLKHSEVQPLITNLVFEINDLVIHTYQFIRLYILYCFHNHLEFPVFDDKFTFVKYCIKTLGTKSNSGRKSKDTQLLNTLQQFYIKEYQPLLNHTKINLVNKSHLINIIAEQIQVCISNNIQEHFIQHFLRFINKTIDGITNDKKELFEFKHQLLMLEETNEIFNKWKTTHLTHILPTNIKKSIYYDVKVRQFEYLKGLLYMNSVLENQENKLFQPLPLRNNIIPKNIKLDSACIAELFCPESEKKGEVLKKITNYQNMLWCSLLNMKNRLFKNKHYTFHNEITTDGISCSLLFIRKDCKGEENKNKKVNSEDFEYISIEELDKQQLENLKSRNIIGLDPGKRSLVYMMDGKGNKLQYTAPQRKKESMTKRNQRILQREKKINKINEYENILSLQNSKSVNYNYFKTYLVEKDELNKQTTEFYKKEVWRKMKFRQHSYGIKSIDTFLNNIEKTFGENILICYGNWSRSSQMKHFMPTMNKGLRKLIHKRYDTITINECNTSKKCCDCFQELKHYRNKENKEEFRLLVCSNCVSCENKKIVFRTRDANSAINIMNLGKCWIYKQQRPNEFCISSFTSSITKKEEEKVRQSVDFTEGNTSSHRILE</sequence>
<reference evidence="1" key="1">
    <citation type="journal article" date="2020" name="Nature">
        <title>Giant virus diversity and host interactions through global metagenomics.</title>
        <authorList>
            <person name="Schulz F."/>
            <person name="Roux S."/>
            <person name="Paez-Espino D."/>
            <person name="Jungbluth S."/>
            <person name="Walsh D.A."/>
            <person name="Denef V.J."/>
            <person name="McMahon K.D."/>
            <person name="Konstantinidis K.T."/>
            <person name="Eloe-Fadrosh E.A."/>
            <person name="Kyrpides N.C."/>
            <person name="Woyke T."/>
        </authorList>
    </citation>
    <scope>NUCLEOTIDE SEQUENCE</scope>
    <source>
        <strain evidence="1">GVMAG-M-3300027708-39</strain>
    </source>
</reference>
<dbReference type="AlphaFoldDB" id="A0A6C0JHK0"/>